<feature type="compositionally biased region" description="Polar residues" evidence="1">
    <location>
        <begin position="67"/>
        <end position="80"/>
    </location>
</feature>
<sequence length="665" mass="73533">MKKQPSPPAGPASQRARPKPKLKRIESGKIASGRNSPALERRSRPGSRLKNSESQPNSPTKSEEILRSQSMDVPTLQEMTDSPRAQPVKSASGQFEMSSERRSSVQVAKILRQNTAPPSIDVADTRRYSIQVAQGLRDNNSVNFAGNAPVIDPAAGPARRLERAQTMSPKGMGAGLGTALGGAAAAPAAPHHLSAVPEDDLSRTLKRAASFRDDLMPEQRLENLMVEVKQSGLPAAVIFGALAPADKTHLPLHQWVGALRDLNRQAFFPLTEPECAEVAKLLFHVPAEGFEGDIYVHCETFREWCYDIKHLSWRAEKRRSRNDTLLQAGTGAFLHASRRSRQVQAAKAAFLHACPRQTSEMDMGEHHRSSINAPPLGIMFYSGNQFFWRTRQTIEFEMYLNKEDKAITILSCCRDTHKIYPALRVHSDRIVITKEAIENRCKEKFGVGILPSLQAPAADGASPRVNRTDPAYLKAIAEQGRRDAEARAELWAEYLKDRLTLPTPAEAKAQDGKDGPFLRPKLGDTWLEGLKGKGEDALLMCSPRPHPEGAGAVDRLRSRTSSFELFRKSSEKFKLDAMEASRQSTSARRSQQQLEAVMNALGSLANAEDAGLAGLSPAARRWRVAYRRVRCGLVCEGFRARLRRTPAYQKYMEKIDSLMPQATAP</sequence>
<feature type="compositionally biased region" description="Pro residues" evidence="1">
    <location>
        <begin position="1"/>
        <end position="10"/>
    </location>
</feature>
<organism evidence="2">
    <name type="scientific">Heterosigma akashiwo</name>
    <name type="common">Chromophytic alga</name>
    <name type="synonym">Heterosigma carterae</name>
    <dbReference type="NCBI Taxonomy" id="2829"/>
    <lineage>
        <taxon>Eukaryota</taxon>
        <taxon>Sar</taxon>
        <taxon>Stramenopiles</taxon>
        <taxon>Ochrophyta</taxon>
        <taxon>Raphidophyceae</taxon>
        <taxon>Chattonellales</taxon>
        <taxon>Chattonellaceae</taxon>
        <taxon>Heterosigma</taxon>
    </lineage>
</organism>
<dbReference type="AlphaFoldDB" id="A0A7S3XND9"/>
<evidence type="ECO:0000313" key="2">
    <source>
        <dbReference type="EMBL" id="CAE0627735.1"/>
    </source>
</evidence>
<accession>A0A7S3XND9</accession>
<gene>
    <name evidence="2" type="ORF">HAKA00212_LOCUS6413</name>
</gene>
<dbReference type="EMBL" id="HBIU01013885">
    <property type="protein sequence ID" value="CAE0627735.1"/>
    <property type="molecule type" value="Transcribed_RNA"/>
</dbReference>
<feature type="region of interest" description="Disordered" evidence="1">
    <location>
        <begin position="1"/>
        <end position="101"/>
    </location>
</feature>
<protein>
    <submittedName>
        <fullName evidence="2">Uncharacterized protein</fullName>
    </submittedName>
</protein>
<proteinExistence type="predicted"/>
<reference evidence="2" key="1">
    <citation type="submission" date="2021-01" db="EMBL/GenBank/DDBJ databases">
        <authorList>
            <person name="Corre E."/>
            <person name="Pelletier E."/>
            <person name="Niang G."/>
            <person name="Scheremetjew M."/>
            <person name="Finn R."/>
            <person name="Kale V."/>
            <person name="Holt S."/>
            <person name="Cochrane G."/>
            <person name="Meng A."/>
            <person name="Brown T."/>
            <person name="Cohen L."/>
        </authorList>
    </citation>
    <scope>NUCLEOTIDE SEQUENCE</scope>
    <source>
        <strain evidence="2">CCMP3107</strain>
    </source>
</reference>
<name>A0A7S3XND9_HETAK</name>
<evidence type="ECO:0000256" key="1">
    <source>
        <dbReference type="SAM" id="MobiDB-lite"/>
    </source>
</evidence>